<proteinExistence type="predicted"/>
<dbReference type="Proteomes" id="UP001212152">
    <property type="component" value="Unassembled WGS sequence"/>
</dbReference>
<name>A0AAD5TLC4_9FUNG</name>
<feature type="transmembrane region" description="Helical" evidence="1">
    <location>
        <begin position="329"/>
        <end position="348"/>
    </location>
</feature>
<gene>
    <name evidence="2" type="ORF">HDU87_002476</name>
</gene>
<feature type="transmembrane region" description="Helical" evidence="1">
    <location>
        <begin position="54"/>
        <end position="77"/>
    </location>
</feature>
<dbReference type="InterPro" id="IPR021362">
    <property type="entry name" value="DUF2834"/>
</dbReference>
<keyword evidence="1" id="KW-0472">Membrane</keyword>
<evidence type="ECO:0000313" key="2">
    <source>
        <dbReference type="EMBL" id="KAJ3179908.1"/>
    </source>
</evidence>
<sequence length="405" mass="44063">MDFIPSLFTGSSSIFGDMPVKPLLSIGLYFAFLGVCIVICFSRALRALPYAPAAWVYVPLAVASLYVTWTEIFAFLYGDYSDFKAASKHLRSDQVLDEYLLDSNSDWFNAAYVAVTENDAGWFWSSQLLNTAAVIVALYWSEGAHRWGRASKQTAGAVYKVAGMASALAYVSLGFLGAMSTSFALFLAQRHATNRAYVFRTSPRVTATIVLLFGAYTVGVTWTPWIQTNSSLFGLNLKLLHVLLLLPIVGATGPSLVYHPKTTPPTNPPAKSLASLSTFYLLLAVGNLVSFAVAVARLAPEWAARDDMLHTLWTAILRNNCQKSITADLLFVTIISHVFFFSFLVSAVRQSVVEQAQAVLVGVLVLAGTPIVGVSVVLPLFLAWREQYVKRLTAGVPLSSSSGNM</sequence>
<evidence type="ECO:0000313" key="3">
    <source>
        <dbReference type="Proteomes" id="UP001212152"/>
    </source>
</evidence>
<dbReference type="EMBL" id="JADGJQ010000019">
    <property type="protein sequence ID" value="KAJ3179908.1"/>
    <property type="molecule type" value="Genomic_DNA"/>
</dbReference>
<feature type="transmembrane region" description="Helical" evidence="1">
    <location>
        <begin position="239"/>
        <end position="258"/>
    </location>
</feature>
<reference evidence="2" key="1">
    <citation type="submission" date="2020-05" db="EMBL/GenBank/DDBJ databases">
        <title>Phylogenomic resolution of chytrid fungi.</title>
        <authorList>
            <person name="Stajich J.E."/>
            <person name="Amses K."/>
            <person name="Simmons R."/>
            <person name="Seto K."/>
            <person name="Myers J."/>
            <person name="Bonds A."/>
            <person name="Quandt C.A."/>
            <person name="Barry K."/>
            <person name="Liu P."/>
            <person name="Grigoriev I."/>
            <person name="Longcore J.E."/>
            <person name="James T.Y."/>
        </authorList>
    </citation>
    <scope>NUCLEOTIDE SEQUENCE</scope>
    <source>
        <strain evidence="2">JEL0379</strain>
    </source>
</reference>
<feature type="transmembrane region" description="Helical" evidence="1">
    <location>
        <begin position="207"/>
        <end position="227"/>
    </location>
</feature>
<keyword evidence="1" id="KW-0812">Transmembrane</keyword>
<evidence type="ECO:0000256" key="1">
    <source>
        <dbReference type="SAM" id="Phobius"/>
    </source>
</evidence>
<feature type="transmembrane region" description="Helical" evidence="1">
    <location>
        <begin position="20"/>
        <end position="42"/>
    </location>
</feature>
<feature type="transmembrane region" description="Helical" evidence="1">
    <location>
        <begin position="161"/>
        <end position="187"/>
    </location>
</feature>
<feature type="transmembrane region" description="Helical" evidence="1">
    <location>
        <begin position="278"/>
        <end position="299"/>
    </location>
</feature>
<feature type="transmembrane region" description="Helical" evidence="1">
    <location>
        <begin position="122"/>
        <end position="140"/>
    </location>
</feature>
<dbReference type="AlphaFoldDB" id="A0AAD5TLC4"/>
<keyword evidence="1" id="KW-1133">Transmembrane helix</keyword>
<organism evidence="2 3">
    <name type="scientific">Geranomyces variabilis</name>
    <dbReference type="NCBI Taxonomy" id="109894"/>
    <lineage>
        <taxon>Eukaryota</taxon>
        <taxon>Fungi</taxon>
        <taxon>Fungi incertae sedis</taxon>
        <taxon>Chytridiomycota</taxon>
        <taxon>Chytridiomycota incertae sedis</taxon>
        <taxon>Chytridiomycetes</taxon>
        <taxon>Spizellomycetales</taxon>
        <taxon>Powellomycetaceae</taxon>
        <taxon>Geranomyces</taxon>
    </lineage>
</organism>
<feature type="transmembrane region" description="Helical" evidence="1">
    <location>
        <begin position="360"/>
        <end position="384"/>
    </location>
</feature>
<comment type="caution">
    <text evidence="2">The sequence shown here is derived from an EMBL/GenBank/DDBJ whole genome shotgun (WGS) entry which is preliminary data.</text>
</comment>
<accession>A0AAD5TLC4</accession>
<keyword evidence="3" id="KW-1185">Reference proteome</keyword>
<dbReference type="Pfam" id="PF11196">
    <property type="entry name" value="DUF2834"/>
    <property type="match status" value="1"/>
</dbReference>
<protein>
    <submittedName>
        <fullName evidence="2">Uncharacterized protein</fullName>
    </submittedName>
</protein>